<name>A0A1B4G362_9BURK</name>
<dbReference type="EMBL" id="CP013389">
    <property type="protein sequence ID" value="AOJ10360.1"/>
    <property type="molecule type" value="Genomic_DNA"/>
</dbReference>
<accession>A0A1B4G362</accession>
<organism evidence="1 2">
    <name type="scientific">Burkholderia mayonis</name>
    <dbReference type="NCBI Taxonomy" id="1385591"/>
    <lineage>
        <taxon>Bacteria</taxon>
        <taxon>Pseudomonadati</taxon>
        <taxon>Pseudomonadota</taxon>
        <taxon>Betaproteobacteria</taxon>
        <taxon>Burkholderiales</taxon>
        <taxon>Burkholderiaceae</taxon>
        <taxon>Burkholderia</taxon>
        <taxon>pseudomallei group</taxon>
    </lineage>
</organism>
<evidence type="ECO:0000313" key="1">
    <source>
        <dbReference type="EMBL" id="AOJ10360.1"/>
    </source>
</evidence>
<dbReference type="RefSeq" id="WP_066489711.1">
    <property type="nucleotide sequence ID" value="NZ_CP013389.1"/>
</dbReference>
<reference evidence="1 2" key="1">
    <citation type="submission" date="2015-12" db="EMBL/GenBank/DDBJ databases">
        <title>Diversity of Burkholderia near neighbor genomes.</title>
        <authorList>
            <person name="Sahl J."/>
            <person name="Wagner D."/>
            <person name="Keim P."/>
        </authorList>
    </citation>
    <scope>NUCLEOTIDE SEQUENCE [LARGE SCALE GENOMIC DNA]</scope>
    <source>
        <strain evidence="1 2">BDU8</strain>
    </source>
</reference>
<sequence length="66" mass="7589">MEKERSWTTGKELEFIEYLAAKRDAVALLSGYLTGMHYRTDFGDMDPNQVLRFACDRLAACQRRAA</sequence>
<dbReference type="AlphaFoldDB" id="A0A1B4G362"/>
<dbReference type="Proteomes" id="UP000067711">
    <property type="component" value="Chromosome 1"/>
</dbReference>
<evidence type="ECO:0000313" key="2">
    <source>
        <dbReference type="Proteomes" id="UP000067711"/>
    </source>
</evidence>
<protein>
    <submittedName>
        <fullName evidence="1">Uncharacterized protein</fullName>
    </submittedName>
</protein>
<proteinExistence type="predicted"/>
<gene>
    <name evidence="1" type="ORF">WS71_24435</name>
</gene>